<evidence type="ECO:0000313" key="1">
    <source>
        <dbReference type="EMBL" id="GAA2523383.1"/>
    </source>
</evidence>
<evidence type="ECO:0000313" key="2">
    <source>
        <dbReference type="Proteomes" id="UP001501777"/>
    </source>
</evidence>
<organism evidence="1 2">
    <name type="scientific">Streptomyces longisporus</name>
    <dbReference type="NCBI Taxonomy" id="1948"/>
    <lineage>
        <taxon>Bacteria</taxon>
        <taxon>Bacillati</taxon>
        <taxon>Actinomycetota</taxon>
        <taxon>Actinomycetes</taxon>
        <taxon>Kitasatosporales</taxon>
        <taxon>Streptomycetaceae</taxon>
        <taxon>Streptomyces</taxon>
    </lineage>
</organism>
<dbReference type="EMBL" id="BAAASG010000033">
    <property type="protein sequence ID" value="GAA2523383.1"/>
    <property type="molecule type" value="Genomic_DNA"/>
</dbReference>
<evidence type="ECO:0008006" key="3">
    <source>
        <dbReference type="Google" id="ProtNLM"/>
    </source>
</evidence>
<name>A0ABP6ATZ2_STRLO</name>
<comment type="caution">
    <text evidence="1">The sequence shown here is derived from an EMBL/GenBank/DDBJ whole genome shotgun (WGS) entry which is preliminary data.</text>
</comment>
<gene>
    <name evidence="1" type="ORF">GCM10010276_88250</name>
</gene>
<proteinExistence type="predicted"/>
<keyword evidence="2" id="KW-1185">Reference proteome</keyword>
<protein>
    <recommendedName>
        <fullName evidence="3">Transcription factor zinc-finger domain-containing protein</fullName>
    </recommendedName>
</protein>
<sequence length="93" mass="10292">MNGKLAVSVERPPCPECRTVKLAMELDGFDFFNCPACGRRSFCSDDYDDSELPCYSQEEDGLVVIYHGHGEIDVEATAELAAQAPDDTEGEQW</sequence>
<dbReference type="Proteomes" id="UP001501777">
    <property type="component" value="Unassembled WGS sequence"/>
</dbReference>
<reference evidence="2" key="1">
    <citation type="journal article" date="2019" name="Int. J. Syst. Evol. Microbiol.">
        <title>The Global Catalogue of Microorganisms (GCM) 10K type strain sequencing project: providing services to taxonomists for standard genome sequencing and annotation.</title>
        <authorList>
            <consortium name="The Broad Institute Genomics Platform"/>
            <consortium name="The Broad Institute Genome Sequencing Center for Infectious Disease"/>
            <person name="Wu L."/>
            <person name="Ma J."/>
        </authorList>
    </citation>
    <scope>NUCLEOTIDE SEQUENCE [LARGE SCALE GENOMIC DNA]</scope>
    <source>
        <strain evidence="2">JCM 4395</strain>
    </source>
</reference>
<accession>A0ABP6ATZ2</accession>